<keyword evidence="3" id="KW-1185">Reference proteome</keyword>
<name>A0AAE3YSY5_9ACTN</name>
<comment type="caution">
    <text evidence="2">The sequence shown here is derived from an EMBL/GenBank/DDBJ whole genome shotgun (WGS) entry which is preliminary data.</text>
</comment>
<sequence>MDTTKRGLRIRPAAAFAAVIGVGAAAWLLAAGRLPGADLTLAELRSLPPIYEVLYHRADQQALLRRAEDQMVTECMARAGHTYRAGPAATAEGDALGPRPFGIEETADLGDGGPALSEPSTPAAPGFAMALDGDQATRLRVTGESLEITIPTTGCRAEAEVRLAGANRVPLQEARVALFDAERESLDRLETDGEYAGLRAEWAECMKGAGIDAADPAALPVSGPDPAADPGVRADLRCKADTDFLDRAYRRMAELQEDVLAETPGLLGRWRDMRADQVAEARTILSG</sequence>
<protein>
    <submittedName>
        <fullName evidence="2">Uncharacterized protein</fullName>
    </submittedName>
</protein>
<proteinExistence type="predicted"/>
<evidence type="ECO:0000313" key="3">
    <source>
        <dbReference type="Proteomes" id="UP001183643"/>
    </source>
</evidence>
<dbReference type="EMBL" id="JAVDYB010000001">
    <property type="protein sequence ID" value="MDR7279080.1"/>
    <property type="molecule type" value="Genomic_DNA"/>
</dbReference>
<evidence type="ECO:0000313" key="2">
    <source>
        <dbReference type="EMBL" id="MDR7279080.1"/>
    </source>
</evidence>
<organism evidence="2 3">
    <name type="scientific">Catenuloplanes atrovinosus</name>
    <dbReference type="NCBI Taxonomy" id="137266"/>
    <lineage>
        <taxon>Bacteria</taxon>
        <taxon>Bacillati</taxon>
        <taxon>Actinomycetota</taxon>
        <taxon>Actinomycetes</taxon>
        <taxon>Micromonosporales</taxon>
        <taxon>Micromonosporaceae</taxon>
        <taxon>Catenuloplanes</taxon>
    </lineage>
</organism>
<reference evidence="2" key="1">
    <citation type="submission" date="2023-07" db="EMBL/GenBank/DDBJ databases">
        <title>Sequencing the genomes of 1000 actinobacteria strains.</title>
        <authorList>
            <person name="Klenk H.-P."/>
        </authorList>
    </citation>
    <scope>NUCLEOTIDE SEQUENCE</scope>
    <source>
        <strain evidence="2">DSM 44707</strain>
    </source>
</reference>
<accession>A0AAE3YSY5</accession>
<evidence type="ECO:0000256" key="1">
    <source>
        <dbReference type="SAM" id="MobiDB-lite"/>
    </source>
</evidence>
<feature type="region of interest" description="Disordered" evidence="1">
    <location>
        <begin position="86"/>
        <end position="121"/>
    </location>
</feature>
<dbReference type="RefSeq" id="WP_310372403.1">
    <property type="nucleotide sequence ID" value="NZ_JAVDYB010000001.1"/>
</dbReference>
<dbReference type="Proteomes" id="UP001183643">
    <property type="component" value="Unassembled WGS sequence"/>
</dbReference>
<gene>
    <name evidence="2" type="ORF">J2S41_005858</name>
</gene>
<dbReference type="AlphaFoldDB" id="A0AAE3YSY5"/>